<dbReference type="InterPro" id="IPR000595">
    <property type="entry name" value="cNMP-bd_dom"/>
</dbReference>
<dbReference type="PROSITE" id="PS50042">
    <property type="entry name" value="CNMP_BINDING_3"/>
    <property type="match status" value="1"/>
</dbReference>
<dbReference type="SMART" id="SM00100">
    <property type="entry name" value="cNMP"/>
    <property type="match status" value="1"/>
</dbReference>
<dbReference type="GO" id="GO:0005829">
    <property type="term" value="C:cytosol"/>
    <property type="evidence" value="ECO:0007669"/>
    <property type="project" value="TreeGrafter"/>
</dbReference>
<feature type="domain" description="Cyclic nucleotide-binding" evidence="1">
    <location>
        <begin position="4"/>
        <end position="123"/>
    </location>
</feature>
<dbReference type="InterPro" id="IPR018490">
    <property type="entry name" value="cNMP-bd_dom_sf"/>
</dbReference>
<dbReference type="SUPFAM" id="SSF51206">
    <property type="entry name" value="cAMP-binding domain-like"/>
    <property type="match status" value="1"/>
</dbReference>
<dbReference type="Pfam" id="PF00027">
    <property type="entry name" value="cNMP_binding"/>
    <property type="match status" value="1"/>
</dbReference>
<protein>
    <recommendedName>
        <fullName evidence="1">Cyclic nucleotide-binding domain-containing protein</fullName>
    </recommendedName>
</protein>
<proteinExistence type="predicted"/>
<evidence type="ECO:0000313" key="3">
    <source>
        <dbReference type="Proteomes" id="UP000320055"/>
    </source>
</evidence>
<dbReference type="InterPro" id="IPR050397">
    <property type="entry name" value="Env_Response_Regulators"/>
</dbReference>
<evidence type="ECO:0000313" key="2">
    <source>
        <dbReference type="EMBL" id="VEP13209.1"/>
    </source>
</evidence>
<gene>
    <name evidence="2" type="ORF">H1P_190008</name>
</gene>
<keyword evidence="3" id="KW-1185">Reference proteome</keyword>
<dbReference type="OrthoDB" id="428497at2"/>
<dbReference type="InterPro" id="IPR014710">
    <property type="entry name" value="RmlC-like_jellyroll"/>
</dbReference>
<reference evidence="2 3" key="1">
    <citation type="submission" date="2019-01" db="EMBL/GenBank/DDBJ databases">
        <authorList>
            <person name="Brito A."/>
        </authorList>
    </citation>
    <scope>NUCLEOTIDE SEQUENCE [LARGE SCALE GENOMIC DNA]</scope>
    <source>
        <strain evidence="2">1</strain>
    </source>
</reference>
<sequence>MESKLKFLTTEDYNILREKAKVAVYQKNDIIVKEGASPQRIYILQKGSVRVEKATVGAGVAIAFLQPGDIFGEMSFLEEAITSAKIVAQDIVEVLILEQNDLYSLLVSVPGLSARFYQSIAHNLSLRLRETTSLVVSLSRTISTYSYGEARRAGYEGQDRIPPELIGELELFKHDLLEVENNLRAKKITEETAQETINRVCGMIANSLREQIIHHQDIEKAIGTYIFRETFPFLMLSSFIDLAFRQARNCGSDSDIVEMLSQNEPEGDGHLGIYIDRWIRSIPTCLALKSRGGIITATLKELTVGWSADESMPVTSLASGAATEILDLFLHTEIPNIHVTCIDMNQRRLAYAANLARKLEFQDYLTFIQDNIFLIAQGHSCLDIPPQQMIYSVTISNYLSDRELIAILDWIYDRLLPNGTVILGNFHASNPDRLLLEHILEWHLIYRSAEQLEKLFGRSKFRTLPVTIESDEFGVELFAVCTKSWT</sequence>
<name>A0A563VPA9_9CYAN</name>
<dbReference type="AlphaFoldDB" id="A0A563VPA9"/>
<dbReference type="RefSeq" id="WP_144864388.1">
    <property type="nucleotide sequence ID" value="NZ_LR213780.1"/>
</dbReference>
<dbReference type="SUPFAM" id="SSF53335">
    <property type="entry name" value="S-adenosyl-L-methionine-dependent methyltransferases"/>
    <property type="match status" value="1"/>
</dbReference>
<dbReference type="Gene3D" id="2.60.120.10">
    <property type="entry name" value="Jelly Rolls"/>
    <property type="match status" value="1"/>
</dbReference>
<dbReference type="CDD" id="cd00038">
    <property type="entry name" value="CAP_ED"/>
    <property type="match status" value="1"/>
</dbReference>
<dbReference type="Gene3D" id="3.40.50.150">
    <property type="entry name" value="Vaccinia Virus protein VP39"/>
    <property type="match status" value="1"/>
</dbReference>
<dbReference type="InterPro" id="IPR029063">
    <property type="entry name" value="SAM-dependent_MTases_sf"/>
</dbReference>
<accession>A0A563VPA9</accession>
<dbReference type="Proteomes" id="UP000320055">
    <property type="component" value="Unassembled WGS sequence"/>
</dbReference>
<organism evidence="2 3">
    <name type="scientific">Hyella patelloides LEGE 07179</name>
    <dbReference type="NCBI Taxonomy" id="945734"/>
    <lineage>
        <taxon>Bacteria</taxon>
        <taxon>Bacillati</taxon>
        <taxon>Cyanobacteriota</taxon>
        <taxon>Cyanophyceae</taxon>
        <taxon>Pleurocapsales</taxon>
        <taxon>Hyellaceae</taxon>
        <taxon>Hyella</taxon>
    </lineage>
</organism>
<dbReference type="PANTHER" id="PTHR24567">
    <property type="entry name" value="CRP FAMILY TRANSCRIPTIONAL REGULATORY PROTEIN"/>
    <property type="match status" value="1"/>
</dbReference>
<dbReference type="GO" id="GO:0003700">
    <property type="term" value="F:DNA-binding transcription factor activity"/>
    <property type="evidence" value="ECO:0007669"/>
    <property type="project" value="TreeGrafter"/>
</dbReference>
<evidence type="ECO:0000259" key="1">
    <source>
        <dbReference type="PROSITE" id="PS50042"/>
    </source>
</evidence>
<dbReference type="PANTHER" id="PTHR24567:SF74">
    <property type="entry name" value="HTH-TYPE TRANSCRIPTIONAL REGULATOR ARCR"/>
    <property type="match status" value="1"/>
</dbReference>
<dbReference type="EMBL" id="CAACVJ010000101">
    <property type="protein sequence ID" value="VEP13209.1"/>
    <property type="molecule type" value="Genomic_DNA"/>
</dbReference>